<accession>A0A1U7EZM5</accession>
<dbReference type="HOGENOM" id="CLU_206273_0_0_2"/>
<dbReference type="EMBL" id="CR936257">
    <property type="protein sequence ID" value="CAI50769.1"/>
    <property type="molecule type" value="Genomic_DNA"/>
</dbReference>
<feature type="domain" description="DUF8053" evidence="2">
    <location>
        <begin position="3"/>
        <end position="57"/>
    </location>
</feature>
<reference evidence="3 4" key="1">
    <citation type="journal article" date="2005" name="Genome Res.">
        <title>Living with two extremes: conclusions from the genome sequence of Natronomonas pharaonis.</title>
        <authorList>
            <person name="Falb M."/>
            <person name="Pfeiffer F."/>
            <person name="Palm P."/>
            <person name="Rodewald K."/>
            <person name="Hickmann V."/>
            <person name="Tittor J."/>
            <person name="Oesterhelt D."/>
        </authorList>
    </citation>
    <scope>NUCLEOTIDE SEQUENCE [LARGE SCALE GENOMIC DNA]</scope>
    <source>
        <strain evidence="4">ATCC 35678 / DSM 2160 / CIP 103997 / JCM 8858 / NBRC 14720 / NCIMB 2260 / Gabara</strain>
    </source>
</reference>
<keyword evidence="4" id="KW-1185">Reference proteome</keyword>
<protein>
    <recommendedName>
        <fullName evidence="2">DUF8053 domain-containing protein</fullName>
    </recommendedName>
</protein>
<evidence type="ECO:0000313" key="3">
    <source>
        <dbReference type="EMBL" id="CAI50769.1"/>
    </source>
</evidence>
<dbReference type="AlphaFoldDB" id="A0A1U7EZM5"/>
<dbReference type="Pfam" id="PF26227">
    <property type="entry name" value="DUF8053"/>
    <property type="match status" value="1"/>
</dbReference>
<gene>
    <name evidence="3" type="ordered locus">NP_5356A</name>
</gene>
<dbReference type="eggNOG" id="arCOG07539">
    <property type="taxonomic scope" value="Archaea"/>
</dbReference>
<dbReference type="InterPro" id="IPR058366">
    <property type="entry name" value="DUF8053"/>
</dbReference>
<dbReference type="OrthoDB" id="201619at2157"/>
<dbReference type="EnsemblBacteria" id="CAI50769">
    <property type="protein sequence ID" value="CAI50769"/>
    <property type="gene ID" value="NP_5356A"/>
</dbReference>
<feature type="region of interest" description="Disordered" evidence="1">
    <location>
        <begin position="1"/>
        <end position="25"/>
    </location>
</feature>
<evidence type="ECO:0000259" key="2">
    <source>
        <dbReference type="Pfam" id="PF26227"/>
    </source>
</evidence>
<name>A0A1U7EZM5_NATPD</name>
<dbReference type="KEGG" id="nph:NP_5356A"/>
<dbReference type="Proteomes" id="UP000002698">
    <property type="component" value="Chromosome"/>
</dbReference>
<dbReference type="RefSeq" id="WP_011324377.1">
    <property type="nucleotide sequence ID" value="NC_007426.1"/>
</dbReference>
<dbReference type="GeneID" id="3702348"/>
<proteinExistence type="predicted"/>
<sequence>MPIRKLRQLDDDSAGVTLPKDDLRENGLLGDDGQIEDDQHVVIEQVDDGEWTVRTVDVV</sequence>
<evidence type="ECO:0000313" key="4">
    <source>
        <dbReference type="Proteomes" id="UP000002698"/>
    </source>
</evidence>
<evidence type="ECO:0000256" key="1">
    <source>
        <dbReference type="SAM" id="MobiDB-lite"/>
    </source>
</evidence>
<organism evidence="3 4">
    <name type="scientific">Natronomonas pharaonis (strain ATCC 35678 / DSM 2160 / CIP 103997 / JCM 8858 / NBRC 14720 / NCIMB 2260 / Gabara)</name>
    <name type="common">Halobacterium pharaonis</name>
    <dbReference type="NCBI Taxonomy" id="348780"/>
    <lineage>
        <taxon>Archaea</taxon>
        <taxon>Methanobacteriati</taxon>
        <taxon>Methanobacteriota</taxon>
        <taxon>Stenosarchaea group</taxon>
        <taxon>Halobacteria</taxon>
        <taxon>Halobacteriales</taxon>
        <taxon>Natronomonadaceae</taxon>
        <taxon>Natronomonas</taxon>
    </lineage>
</organism>
<dbReference type="STRING" id="348780.NP_5356A"/>